<name>A0AAV2DFN7_9ROSI</name>
<feature type="chain" id="PRO_5043785569" evidence="1">
    <location>
        <begin position="31"/>
        <end position="89"/>
    </location>
</feature>
<feature type="signal peptide" evidence="1">
    <location>
        <begin position="1"/>
        <end position="30"/>
    </location>
</feature>
<gene>
    <name evidence="2" type="ORF">LTRI10_LOCUS13961</name>
</gene>
<evidence type="ECO:0000256" key="1">
    <source>
        <dbReference type="SAM" id="SignalP"/>
    </source>
</evidence>
<organism evidence="2 3">
    <name type="scientific">Linum trigynum</name>
    <dbReference type="NCBI Taxonomy" id="586398"/>
    <lineage>
        <taxon>Eukaryota</taxon>
        <taxon>Viridiplantae</taxon>
        <taxon>Streptophyta</taxon>
        <taxon>Embryophyta</taxon>
        <taxon>Tracheophyta</taxon>
        <taxon>Spermatophyta</taxon>
        <taxon>Magnoliopsida</taxon>
        <taxon>eudicotyledons</taxon>
        <taxon>Gunneridae</taxon>
        <taxon>Pentapetalae</taxon>
        <taxon>rosids</taxon>
        <taxon>fabids</taxon>
        <taxon>Malpighiales</taxon>
        <taxon>Linaceae</taxon>
        <taxon>Linum</taxon>
    </lineage>
</organism>
<dbReference type="Proteomes" id="UP001497516">
    <property type="component" value="Chromosome 2"/>
</dbReference>
<dbReference type="EMBL" id="OZ034815">
    <property type="protein sequence ID" value="CAL1371926.1"/>
    <property type="molecule type" value="Genomic_DNA"/>
</dbReference>
<sequence length="89" mass="10644">MQWEMKQMQWWSSWLRWWLRWLAAADLIQGKLMLCRRDDGDRQQRREDVSMEDDVDLWNCGIESIKAEQGLRSRGIASILTTMAPRATM</sequence>
<dbReference type="AlphaFoldDB" id="A0AAV2DFN7"/>
<proteinExistence type="predicted"/>
<reference evidence="2 3" key="1">
    <citation type="submission" date="2024-04" db="EMBL/GenBank/DDBJ databases">
        <authorList>
            <person name="Fracassetti M."/>
        </authorList>
    </citation>
    <scope>NUCLEOTIDE SEQUENCE [LARGE SCALE GENOMIC DNA]</scope>
</reference>
<protein>
    <submittedName>
        <fullName evidence="2">Uncharacterized protein</fullName>
    </submittedName>
</protein>
<evidence type="ECO:0000313" key="3">
    <source>
        <dbReference type="Proteomes" id="UP001497516"/>
    </source>
</evidence>
<keyword evidence="1" id="KW-0732">Signal</keyword>
<accession>A0AAV2DFN7</accession>
<evidence type="ECO:0000313" key="2">
    <source>
        <dbReference type="EMBL" id="CAL1371926.1"/>
    </source>
</evidence>
<keyword evidence="3" id="KW-1185">Reference proteome</keyword>